<evidence type="ECO:0000313" key="7">
    <source>
        <dbReference type="Proteomes" id="UP000027821"/>
    </source>
</evidence>
<dbReference type="InterPro" id="IPR006076">
    <property type="entry name" value="FAD-dep_OxRdtase"/>
</dbReference>
<evidence type="ECO:0000256" key="1">
    <source>
        <dbReference type="ARBA" id="ARBA00001974"/>
    </source>
</evidence>
<comment type="caution">
    <text evidence="6">The sequence shown here is derived from an EMBL/GenBank/DDBJ whole genome shotgun (WGS) entry which is preliminary data.</text>
</comment>
<dbReference type="SUPFAM" id="SSF51905">
    <property type="entry name" value="FAD/NAD(P)-binding domain"/>
    <property type="match status" value="1"/>
</dbReference>
<dbReference type="EMBL" id="JMIH01000034">
    <property type="protein sequence ID" value="KEO71902.1"/>
    <property type="molecule type" value="Genomic_DNA"/>
</dbReference>
<dbReference type="Gene3D" id="3.30.9.10">
    <property type="entry name" value="D-Amino Acid Oxidase, subunit A, domain 2"/>
    <property type="match status" value="1"/>
</dbReference>
<dbReference type="STRING" id="1048983.EL17_20515"/>
<comment type="similarity">
    <text evidence="2">Belongs to the DadA oxidoreductase family.</text>
</comment>
<keyword evidence="3" id="KW-0285">Flavoprotein</keyword>
<dbReference type="SUPFAM" id="SSF54373">
    <property type="entry name" value="FAD-linked reductases, C-terminal domain"/>
    <property type="match status" value="1"/>
</dbReference>
<evidence type="ECO:0000256" key="4">
    <source>
        <dbReference type="ARBA" id="ARBA00023002"/>
    </source>
</evidence>
<dbReference type="Proteomes" id="UP000027821">
    <property type="component" value="Unassembled WGS sequence"/>
</dbReference>
<organism evidence="6 7">
    <name type="scientific">Anditalea andensis</name>
    <dbReference type="NCBI Taxonomy" id="1048983"/>
    <lineage>
        <taxon>Bacteria</taxon>
        <taxon>Pseudomonadati</taxon>
        <taxon>Bacteroidota</taxon>
        <taxon>Cytophagia</taxon>
        <taxon>Cytophagales</taxon>
        <taxon>Cytophagaceae</taxon>
        <taxon>Anditalea</taxon>
    </lineage>
</organism>
<evidence type="ECO:0000256" key="2">
    <source>
        <dbReference type="ARBA" id="ARBA00009410"/>
    </source>
</evidence>
<dbReference type="GO" id="GO:0005737">
    <property type="term" value="C:cytoplasm"/>
    <property type="evidence" value="ECO:0007669"/>
    <property type="project" value="TreeGrafter"/>
</dbReference>
<keyword evidence="7" id="KW-1185">Reference proteome</keyword>
<keyword evidence="4" id="KW-0560">Oxidoreductase</keyword>
<dbReference type="AlphaFoldDB" id="A0A074LDN2"/>
<dbReference type="Pfam" id="PF01266">
    <property type="entry name" value="DAO"/>
    <property type="match status" value="1"/>
</dbReference>
<proteinExistence type="inferred from homology"/>
<sequence length="418" mass="45832">MMDTVIVGGGIVGLFTAYYLQKKGIKVTIIDKGNFTESCSTGNAGMIVPSHIVPLASPGMISKGIGWMFSSKSPFYIHPRLDKELIKWCYYFYKASNVSQVSKAVPVLKDFSLQSKALYLDFQTEHAQLDFSLQPKGLLMLYQSKAAEVEETAFASLAQKSGLNAEILSKEEAQKLEPNQELNIRGALYFPDDAHLDPAKLYGLLKTVLIDSGVRLIPETVVTGFEKWGRKVNKIISDKGSFTCNNLIICTGAWSGALAKNLGFTLPMIGGKGYSFLQPNLSNLKQATILTEAKVTQSPYADFVRFGGTMEISKPNTEINLNRVQGIFSSIQKYYPGLSVVFPEKKAIWSGIRPCSPDGMPYIGPAPGYDNVWVGAGHSMMGVSLAPATGKMLTDLLVGKKVDPVLHHMLFDVDRYNK</sequence>
<evidence type="ECO:0000256" key="3">
    <source>
        <dbReference type="ARBA" id="ARBA00022630"/>
    </source>
</evidence>
<comment type="cofactor">
    <cofactor evidence="1">
        <name>FAD</name>
        <dbReference type="ChEBI" id="CHEBI:57692"/>
    </cofactor>
</comment>
<evidence type="ECO:0000259" key="5">
    <source>
        <dbReference type="Pfam" id="PF01266"/>
    </source>
</evidence>
<feature type="domain" description="FAD dependent oxidoreductase" evidence="5">
    <location>
        <begin position="3"/>
        <end position="396"/>
    </location>
</feature>
<name>A0A074LDN2_9BACT</name>
<protein>
    <submittedName>
        <fullName evidence="6">Amino acid dehydrogenase</fullName>
    </submittedName>
</protein>
<accession>A0A074LDN2</accession>
<dbReference type="GO" id="GO:0016491">
    <property type="term" value="F:oxidoreductase activity"/>
    <property type="evidence" value="ECO:0007669"/>
    <property type="project" value="UniProtKB-KW"/>
</dbReference>
<evidence type="ECO:0000313" key="6">
    <source>
        <dbReference type="EMBL" id="KEO71902.1"/>
    </source>
</evidence>
<dbReference type="Gene3D" id="3.50.50.60">
    <property type="entry name" value="FAD/NAD(P)-binding domain"/>
    <property type="match status" value="2"/>
</dbReference>
<dbReference type="eggNOG" id="COG0665">
    <property type="taxonomic scope" value="Bacteria"/>
</dbReference>
<dbReference type="PANTHER" id="PTHR13847:SF286">
    <property type="entry name" value="D-AMINO ACID DEHYDROGENASE"/>
    <property type="match status" value="1"/>
</dbReference>
<dbReference type="InterPro" id="IPR036188">
    <property type="entry name" value="FAD/NAD-bd_sf"/>
</dbReference>
<reference evidence="6 7" key="1">
    <citation type="submission" date="2014-04" db="EMBL/GenBank/DDBJ databases">
        <title>Characterization and application of a salt tolerant electro-active bacterium.</title>
        <authorList>
            <person name="Yang L."/>
            <person name="Wei S."/>
            <person name="Tay Q.X.M."/>
        </authorList>
    </citation>
    <scope>NUCLEOTIDE SEQUENCE [LARGE SCALE GENOMIC DNA]</scope>
    <source>
        <strain evidence="6 7">LY1</strain>
    </source>
</reference>
<gene>
    <name evidence="6" type="ORF">EL17_20515</name>
</gene>
<dbReference type="PANTHER" id="PTHR13847">
    <property type="entry name" value="SARCOSINE DEHYDROGENASE-RELATED"/>
    <property type="match status" value="1"/>
</dbReference>